<dbReference type="EMBL" id="JAHLFH010000144">
    <property type="protein sequence ID" value="MBU3820086.1"/>
    <property type="molecule type" value="Genomic_DNA"/>
</dbReference>
<name>A0A9E2KL00_9FIRM</name>
<dbReference type="Proteomes" id="UP000824178">
    <property type="component" value="Unassembled WGS sequence"/>
</dbReference>
<reference evidence="2" key="2">
    <citation type="submission" date="2021-04" db="EMBL/GenBank/DDBJ databases">
        <authorList>
            <person name="Gilroy R."/>
        </authorList>
    </citation>
    <scope>NUCLEOTIDE SEQUENCE</scope>
    <source>
        <strain evidence="2">742</strain>
    </source>
</reference>
<evidence type="ECO:0000313" key="2">
    <source>
        <dbReference type="EMBL" id="MBU3820086.1"/>
    </source>
</evidence>
<comment type="caution">
    <text evidence="2">The sequence shown here is derived from an EMBL/GenBank/DDBJ whole genome shotgun (WGS) entry which is preliminary data.</text>
</comment>
<sequence>MKEMFWKLCVLAIGLTMLLTVGAFAEGSIGLGALGLYGVSTVCGIQWACAKVQQAQLRHAPGGSAAEQQPEAGNPLQIA</sequence>
<dbReference type="AlphaFoldDB" id="A0A9E2KL00"/>
<evidence type="ECO:0000256" key="1">
    <source>
        <dbReference type="SAM" id="MobiDB-lite"/>
    </source>
</evidence>
<evidence type="ECO:0000313" key="3">
    <source>
        <dbReference type="Proteomes" id="UP000824178"/>
    </source>
</evidence>
<accession>A0A9E2KL00</accession>
<protein>
    <submittedName>
        <fullName evidence="2">Uncharacterized protein</fullName>
    </submittedName>
</protein>
<feature type="region of interest" description="Disordered" evidence="1">
    <location>
        <begin position="60"/>
        <end position="79"/>
    </location>
</feature>
<gene>
    <name evidence="2" type="ORF">H9864_06935</name>
</gene>
<organism evidence="2 3">
    <name type="scientific">Candidatus Faecalibacterium intestinavium</name>
    <dbReference type="NCBI Taxonomy" id="2838580"/>
    <lineage>
        <taxon>Bacteria</taxon>
        <taxon>Bacillati</taxon>
        <taxon>Bacillota</taxon>
        <taxon>Clostridia</taxon>
        <taxon>Eubacteriales</taxon>
        <taxon>Oscillospiraceae</taxon>
        <taxon>Faecalibacterium</taxon>
    </lineage>
</organism>
<proteinExistence type="predicted"/>
<reference evidence="2" key="1">
    <citation type="journal article" date="2021" name="PeerJ">
        <title>Extensive microbial diversity within the chicken gut microbiome revealed by metagenomics and culture.</title>
        <authorList>
            <person name="Gilroy R."/>
            <person name="Ravi A."/>
            <person name="Getino M."/>
            <person name="Pursley I."/>
            <person name="Horton D.L."/>
            <person name="Alikhan N.F."/>
            <person name="Baker D."/>
            <person name="Gharbi K."/>
            <person name="Hall N."/>
            <person name="Watson M."/>
            <person name="Adriaenssens E.M."/>
            <person name="Foster-Nyarko E."/>
            <person name="Jarju S."/>
            <person name="Secka A."/>
            <person name="Antonio M."/>
            <person name="Oren A."/>
            <person name="Chaudhuri R.R."/>
            <person name="La Ragione R."/>
            <person name="Hildebrand F."/>
            <person name="Pallen M.J."/>
        </authorList>
    </citation>
    <scope>NUCLEOTIDE SEQUENCE</scope>
    <source>
        <strain evidence="2">742</strain>
    </source>
</reference>